<proteinExistence type="predicted"/>
<dbReference type="RefSeq" id="WP_017010394.1">
    <property type="nucleotide sequence ID" value="NZ_FOWR01000004.1"/>
</dbReference>
<evidence type="ECO:0000313" key="3">
    <source>
        <dbReference type="Proteomes" id="UP000182692"/>
    </source>
</evidence>
<accession>A0A1I5KUC2</accession>
<keyword evidence="1" id="KW-0812">Transmembrane</keyword>
<dbReference type="GeneID" id="35872632"/>
<protein>
    <recommendedName>
        <fullName evidence="4">TM2 domain-containing protein</fullName>
    </recommendedName>
</protein>
<name>A0A1I5KUC2_9GAMM</name>
<dbReference type="OrthoDB" id="5768428at2"/>
<dbReference type="AlphaFoldDB" id="A0A1I5KUC2"/>
<evidence type="ECO:0000256" key="1">
    <source>
        <dbReference type="SAM" id="Phobius"/>
    </source>
</evidence>
<dbReference type="Proteomes" id="UP000182692">
    <property type="component" value="Unassembled WGS sequence"/>
</dbReference>
<feature type="transmembrane region" description="Helical" evidence="1">
    <location>
        <begin position="45"/>
        <end position="62"/>
    </location>
</feature>
<feature type="transmembrane region" description="Helical" evidence="1">
    <location>
        <begin position="74"/>
        <end position="99"/>
    </location>
</feature>
<evidence type="ECO:0000313" key="2">
    <source>
        <dbReference type="EMBL" id="SFO88729.1"/>
    </source>
</evidence>
<organism evidence="2 3">
    <name type="scientific">Enterovibrio norvegicus DSM 15893</name>
    <dbReference type="NCBI Taxonomy" id="1121869"/>
    <lineage>
        <taxon>Bacteria</taxon>
        <taxon>Pseudomonadati</taxon>
        <taxon>Pseudomonadota</taxon>
        <taxon>Gammaproteobacteria</taxon>
        <taxon>Vibrionales</taxon>
        <taxon>Vibrionaceae</taxon>
        <taxon>Enterovibrio</taxon>
    </lineage>
</organism>
<keyword evidence="1" id="KW-0472">Membrane</keyword>
<dbReference type="EMBL" id="FOWR01000004">
    <property type="protein sequence ID" value="SFO88729.1"/>
    <property type="molecule type" value="Genomic_DNA"/>
</dbReference>
<dbReference type="STRING" id="1121869.SAMN03084138_00760"/>
<gene>
    <name evidence="2" type="ORF">SAMN03084138_00760</name>
</gene>
<keyword evidence="1" id="KW-1133">Transmembrane helix</keyword>
<reference evidence="2 3" key="1">
    <citation type="submission" date="2016-10" db="EMBL/GenBank/DDBJ databases">
        <authorList>
            <person name="de Groot N.N."/>
        </authorList>
    </citation>
    <scope>NUCLEOTIDE SEQUENCE [LARGE SCALE GENOMIC DNA]</scope>
    <source>
        <strain evidence="2 3">DSM 15893</strain>
    </source>
</reference>
<sequence>MKLLEPLAELEQREETLRQRVNALSVEKKKAFYAAQGENLKDPDTYASLNWFFLGGFHHIYLGKYTIFFIEFSILVFSIIGLFAGVYAVVYLLIALALYELPQLFFSQKIARQHNYDMSVRLFNELHPNQRLK</sequence>
<evidence type="ECO:0008006" key="4">
    <source>
        <dbReference type="Google" id="ProtNLM"/>
    </source>
</evidence>